<keyword evidence="2" id="KW-1185">Reference proteome</keyword>
<proteinExistence type="predicted"/>
<dbReference type="EMBL" id="CP032869">
    <property type="protein sequence ID" value="AYL97528.1"/>
    <property type="molecule type" value="Genomic_DNA"/>
</dbReference>
<name>A0A494W1X1_9SPHI</name>
<dbReference type="Proteomes" id="UP000270046">
    <property type="component" value="Chromosome"/>
</dbReference>
<dbReference type="KEGG" id="muh:HYN43_020460"/>
<evidence type="ECO:0008006" key="3">
    <source>
        <dbReference type="Google" id="ProtNLM"/>
    </source>
</evidence>
<reference evidence="1 2" key="1">
    <citation type="submission" date="2018-10" db="EMBL/GenBank/DDBJ databases">
        <title>Genome sequencing of Mucilaginibacter sp. HYN0043.</title>
        <authorList>
            <person name="Kim M."/>
            <person name="Yi H."/>
        </authorList>
    </citation>
    <scope>NUCLEOTIDE SEQUENCE [LARGE SCALE GENOMIC DNA]</scope>
    <source>
        <strain evidence="1 2">HYN0043</strain>
    </source>
</reference>
<protein>
    <recommendedName>
        <fullName evidence="3">Response regulator receiver protein</fullName>
    </recommendedName>
</protein>
<organism evidence="1 2">
    <name type="scientific">Mucilaginibacter celer</name>
    <dbReference type="NCBI Taxonomy" id="2305508"/>
    <lineage>
        <taxon>Bacteria</taxon>
        <taxon>Pseudomonadati</taxon>
        <taxon>Bacteroidota</taxon>
        <taxon>Sphingobacteriia</taxon>
        <taxon>Sphingobacteriales</taxon>
        <taxon>Sphingobacteriaceae</taxon>
        <taxon>Mucilaginibacter</taxon>
    </lineage>
</organism>
<dbReference type="OrthoDB" id="677818at2"/>
<accession>A0A494W1X1</accession>
<evidence type="ECO:0000313" key="2">
    <source>
        <dbReference type="Proteomes" id="UP000270046"/>
    </source>
</evidence>
<sequence>MEKIQILVVGRHPEILATVVRLVNNNPDWNATGCLSDEEAIAAFGEQDFKVVLLGGGVDEYSENKLNNHFCGLKPEIKIVQHFGGGSGLLSAEIYEALSKN</sequence>
<dbReference type="RefSeq" id="WP_119411097.1">
    <property type="nucleotide sequence ID" value="NZ_CP032869.1"/>
</dbReference>
<evidence type="ECO:0000313" key="1">
    <source>
        <dbReference type="EMBL" id="AYL97528.1"/>
    </source>
</evidence>
<dbReference type="AlphaFoldDB" id="A0A494W1X1"/>
<gene>
    <name evidence="1" type="ORF">HYN43_020460</name>
</gene>